<evidence type="ECO:0000313" key="6">
    <source>
        <dbReference type="Proteomes" id="UP000182661"/>
    </source>
</evidence>
<keyword evidence="6" id="KW-1185">Reference proteome</keyword>
<keyword evidence="3" id="KW-0029">Amino-acid transport</keyword>
<proteinExistence type="inferred from homology"/>
<accession>A0A657LVA6</accession>
<feature type="domain" description="Leucine-binding protein" evidence="4">
    <location>
        <begin position="36"/>
        <end position="382"/>
    </location>
</feature>
<evidence type="ECO:0000256" key="1">
    <source>
        <dbReference type="ARBA" id="ARBA00010062"/>
    </source>
</evidence>
<keyword evidence="2" id="KW-0732">Signal</keyword>
<evidence type="ECO:0000259" key="4">
    <source>
        <dbReference type="Pfam" id="PF13458"/>
    </source>
</evidence>
<reference evidence="5 6" key="1">
    <citation type="submission" date="2016-02" db="EMBL/GenBank/DDBJ databases">
        <title>Genome sequencing of a beta-galactosidase producing bacteria Rhizobium sp. 59.</title>
        <authorList>
            <person name="Wang D."/>
            <person name="Kot W."/>
            <person name="Qin Y."/>
            <person name="Hansen L."/>
            <person name="Naqvi K."/>
            <person name="Rensing C."/>
        </authorList>
    </citation>
    <scope>NUCLEOTIDE SEQUENCE [LARGE SCALE GENOMIC DNA]</scope>
    <source>
        <strain evidence="5 6">59</strain>
    </source>
</reference>
<dbReference type="Proteomes" id="UP000182661">
    <property type="component" value="Unassembled WGS sequence"/>
</dbReference>
<sequence>MINRRAMLQGALGAGAAGGALLADLNSRAQAQDAAPIAVGAGLPMSGFAAADGIEFKNGLDLAAEEINAAGGILGRPIEIHVEDTKEMGADIVSQSMQRLIDRYTAPVIINGYNVGTNMIEMDIAADNDVIMMHYNTLISHNEKFKSDPERYYGSFQGDPPEYWYGPGCLNFLKELAAGSTWKAPNKKIAIIPSANEYSIVIANAIRDKAAEYGFEVSLFETVPFPTNQWGPTLAKLRQDPPAAVIVTHFLPQDLAQFMVQFLAQPTDSLIYMQYGPSLPAFREIGGESVNGVIYSTVVGCLPDDFSKPFREAYRAKFGPSSAYITGSQTYDGLWMWATAAAIAGGPGEPFNKEQAQKIAAVMRRNVYRGVNGTYRADPAGQSAYCYPTQVADPSLGMPHQFLQHQDYKTDPKLIAPPLYATDSFVLPPWIKA</sequence>
<keyword evidence="3" id="KW-0813">Transport</keyword>
<dbReference type="GO" id="GO:0006865">
    <property type="term" value="P:amino acid transport"/>
    <property type="evidence" value="ECO:0007669"/>
    <property type="project" value="UniProtKB-KW"/>
</dbReference>
<comment type="caution">
    <text evidence="5">The sequence shown here is derived from an EMBL/GenBank/DDBJ whole genome shotgun (WGS) entry which is preliminary data.</text>
</comment>
<protein>
    <submittedName>
        <fullName evidence="5">Branched-chain amino acid ABC transporter substrate-binding protein</fullName>
    </submittedName>
</protein>
<organism evidence="5 6">
    <name type="scientific">Pararhizobium antarcticum</name>
    <dbReference type="NCBI Taxonomy" id="1798805"/>
    <lineage>
        <taxon>Bacteria</taxon>
        <taxon>Pseudomonadati</taxon>
        <taxon>Pseudomonadota</taxon>
        <taxon>Alphaproteobacteria</taxon>
        <taxon>Hyphomicrobiales</taxon>
        <taxon>Rhizobiaceae</taxon>
        <taxon>Rhizobium/Agrobacterium group</taxon>
        <taxon>Pararhizobium</taxon>
    </lineage>
</organism>
<dbReference type="Pfam" id="PF13458">
    <property type="entry name" value="Peripla_BP_6"/>
    <property type="match status" value="1"/>
</dbReference>
<dbReference type="Gene3D" id="3.40.50.2300">
    <property type="match status" value="2"/>
</dbReference>
<comment type="similarity">
    <text evidence="1">Belongs to the leucine-binding protein family.</text>
</comment>
<dbReference type="EMBL" id="LSRP01000072">
    <property type="protein sequence ID" value="OJF99235.1"/>
    <property type="molecule type" value="Genomic_DNA"/>
</dbReference>
<evidence type="ECO:0000256" key="2">
    <source>
        <dbReference type="ARBA" id="ARBA00022729"/>
    </source>
</evidence>
<dbReference type="AlphaFoldDB" id="A0A657LVA6"/>
<evidence type="ECO:0000256" key="3">
    <source>
        <dbReference type="ARBA" id="ARBA00022970"/>
    </source>
</evidence>
<dbReference type="InterPro" id="IPR051010">
    <property type="entry name" value="BCAA_transport"/>
</dbReference>
<dbReference type="InterPro" id="IPR006311">
    <property type="entry name" value="TAT_signal"/>
</dbReference>
<dbReference type="RefSeq" id="WP_071832244.1">
    <property type="nucleotide sequence ID" value="NZ_LSRP01000072.1"/>
</dbReference>
<dbReference type="PANTHER" id="PTHR30483">
    <property type="entry name" value="LEUCINE-SPECIFIC-BINDING PROTEIN"/>
    <property type="match status" value="1"/>
</dbReference>
<dbReference type="OrthoDB" id="9783240at2"/>
<dbReference type="InterPro" id="IPR028081">
    <property type="entry name" value="Leu-bd"/>
</dbReference>
<dbReference type="SUPFAM" id="SSF53822">
    <property type="entry name" value="Periplasmic binding protein-like I"/>
    <property type="match status" value="1"/>
</dbReference>
<name>A0A657LVA6_9HYPH</name>
<evidence type="ECO:0000313" key="5">
    <source>
        <dbReference type="EMBL" id="OJF99235.1"/>
    </source>
</evidence>
<dbReference type="InterPro" id="IPR028082">
    <property type="entry name" value="Peripla_BP_I"/>
</dbReference>
<gene>
    <name evidence="5" type="ORF">AX760_13560</name>
</gene>
<dbReference type="PROSITE" id="PS51318">
    <property type="entry name" value="TAT"/>
    <property type="match status" value="1"/>
</dbReference>
<dbReference type="PANTHER" id="PTHR30483:SF6">
    <property type="entry name" value="PERIPLASMIC BINDING PROTEIN OF ABC TRANSPORTER FOR NATURAL AMINO ACIDS"/>
    <property type="match status" value="1"/>
</dbReference>